<dbReference type="Gene3D" id="2.130.10.130">
    <property type="entry name" value="Integrin alpha, N-terminal"/>
    <property type="match status" value="1"/>
</dbReference>
<dbReference type="InterPro" id="IPR028994">
    <property type="entry name" value="Integrin_alpha_N"/>
</dbReference>
<organism evidence="2 3">
    <name type="scientific">Halocaridina rubra</name>
    <name type="common">Hawaiian red shrimp</name>
    <dbReference type="NCBI Taxonomy" id="373956"/>
    <lineage>
        <taxon>Eukaryota</taxon>
        <taxon>Metazoa</taxon>
        <taxon>Ecdysozoa</taxon>
        <taxon>Arthropoda</taxon>
        <taxon>Crustacea</taxon>
        <taxon>Multicrustacea</taxon>
        <taxon>Malacostraca</taxon>
        <taxon>Eumalacostraca</taxon>
        <taxon>Eucarida</taxon>
        <taxon>Decapoda</taxon>
        <taxon>Pleocyemata</taxon>
        <taxon>Caridea</taxon>
        <taxon>Atyoidea</taxon>
        <taxon>Atyidae</taxon>
        <taxon>Halocaridina</taxon>
    </lineage>
</organism>
<gene>
    <name evidence="2" type="ORF">SK128_010630</name>
</gene>
<dbReference type="Proteomes" id="UP001381693">
    <property type="component" value="Unassembled WGS sequence"/>
</dbReference>
<feature type="signal peptide" evidence="1">
    <location>
        <begin position="1"/>
        <end position="22"/>
    </location>
</feature>
<protein>
    <submittedName>
        <fullName evidence="2">Uncharacterized protein</fullName>
    </submittedName>
</protein>
<evidence type="ECO:0000256" key="1">
    <source>
        <dbReference type="SAM" id="SignalP"/>
    </source>
</evidence>
<dbReference type="EMBL" id="JAXCGZ010011395">
    <property type="protein sequence ID" value="KAK7074989.1"/>
    <property type="molecule type" value="Genomic_DNA"/>
</dbReference>
<dbReference type="AlphaFoldDB" id="A0AAN8XAF7"/>
<comment type="caution">
    <text evidence="2">The sequence shown here is derived from an EMBL/GenBank/DDBJ whole genome shotgun (WGS) entry which is preliminary data.</text>
</comment>
<reference evidence="2 3" key="1">
    <citation type="submission" date="2023-11" db="EMBL/GenBank/DDBJ databases">
        <title>Halocaridina rubra genome assembly.</title>
        <authorList>
            <person name="Smith C."/>
        </authorList>
    </citation>
    <scope>NUCLEOTIDE SEQUENCE [LARGE SCALE GENOMIC DNA]</scope>
    <source>
        <strain evidence="2">EP-1</strain>
        <tissue evidence="2">Whole</tissue>
    </source>
</reference>
<keyword evidence="1" id="KW-0732">Signal</keyword>
<name>A0AAN8XAF7_HALRR</name>
<evidence type="ECO:0000313" key="3">
    <source>
        <dbReference type="Proteomes" id="UP001381693"/>
    </source>
</evidence>
<proteinExistence type="predicted"/>
<sequence>MAVPHQLLALVLCLWSLSEVFSFNLEPRIPIVKKGSPKSHFGYTVAQHQTILDTISGEKHKKSCLSKCTCETFNKKKNFLCKDLVARSSGLDVKVTGERYPARERS</sequence>
<evidence type="ECO:0000313" key="2">
    <source>
        <dbReference type="EMBL" id="KAK7074989.1"/>
    </source>
</evidence>
<keyword evidence="3" id="KW-1185">Reference proteome</keyword>
<feature type="chain" id="PRO_5042913411" evidence="1">
    <location>
        <begin position="23"/>
        <end position="106"/>
    </location>
</feature>
<accession>A0AAN8XAF7</accession>